<dbReference type="PROSITE" id="PS51064">
    <property type="entry name" value="IRS_PTB"/>
    <property type="match status" value="1"/>
</dbReference>
<dbReference type="InterPro" id="IPR050996">
    <property type="entry name" value="Docking_Protein_DOK"/>
</dbReference>
<keyword evidence="4" id="KW-1185">Reference proteome</keyword>
<organism evidence="3 4">
    <name type="scientific">Pleurodeles waltl</name>
    <name type="common">Iberian ribbed newt</name>
    <dbReference type="NCBI Taxonomy" id="8319"/>
    <lineage>
        <taxon>Eukaryota</taxon>
        <taxon>Metazoa</taxon>
        <taxon>Chordata</taxon>
        <taxon>Craniata</taxon>
        <taxon>Vertebrata</taxon>
        <taxon>Euteleostomi</taxon>
        <taxon>Amphibia</taxon>
        <taxon>Batrachia</taxon>
        <taxon>Caudata</taxon>
        <taxon>Salamandroidea</taxon>
        <taxon>Salamandridae</taxon>
        <taxon>Pleurodelinae</taxon>
        <taxon>Pleurodeles</taxon>
    </lineage>
</organism>
<feature type="region of interest" description="Disordered" evidence="1">
    <location>
        <begin position="379"/>
        <end position="417"/>
    </location>
</feature>
<feature type="region of interest" description="Disordered" evidence="1">
    <location>
        <begin position="70"/>
        <end position="93"/>
    </location>
</feature>
<evidence type="ECO:0000256" key="1">
    <source>
        <dbReference type="SAM" id="MobiDB-lite"/>
    </source>
</evidence>
<comment type="caution">
    <text evidence="3">The sequence shown here is derived from an EMBL/GenBank/DDBJ whole genome shotgun (WGS) entry which is preliminary data.</text>
</comment>
<dbReference type="InterPro" id="IPR002404">
    <property type="entry name" value="IRS_PTB"/>
</dbReference>
<feature type="domain" description="IRS-type PTB" evidence="2">
    <location>
        <begin position="1"/>
        <end position="45"/>
    </location>
</feature>
<proteinExistence type="predicted"/>
<feature type="region of interest" description="Disordered" evidence="1">
    <location>
        <begin position="309"/>
        <end position="367"/>
    </location>
</feature>
<gene>
    <name evidence="3" type="ORF">NDU88_007488</name>
</gene>
<reference evidence="3" key="1">
    <citation type="journal article" date="2022" name="bioRxiv">
        <title>Sequencing and chromosome-scale assembly of the giantPleurodeles waltlgenome.</title>
        <authorList>
            <person name="Brown T."/>
            <person name="Elewa A."/>
            <person name="Iarovenko S."/>
            <person name="Subramanian E."/>
            <person name="Araus A.J."/>
            <person name="Petzold A."/>
            <person name="Susuki M."/>
            <person name="Suzuki K.-i.T."/>
            <person name="Hayashi T."/>
            <person name="Toyoda A."/>
            <person name="Oliveira C."/>
            <person name="Osipova E."/>
            <person name="Leigh N.D."/>
            <person name="Simon A."/>
            <person name="Yun M.H."/>
        </authorList>
    </citation>
    <scope>NUCLEOTIDE SEQUENCE</scope>
    <source>
        <strain evidence="3">20211129_DDA</strain>
        <tissue evidence="3">Liver</tissue>
    </source>
</reference>
<dbReference type="Gene3D" id="2.30.29.30">
    <property type="entry name" value="Pleckstrin-homology domain (PH domain)/Phosphotyrosine-binding domain (PTB)"/>
    <property type="match status" value="1"/>
</dbReference>
<evidence type="ECO:0000259" key="2">
    <source>
        <dbReference type="PROSITE" id="PS51064"/>
    </source>
</evidence>
<protein>
    <recommendedName>
        <fullName evidence="2">IRS-type PTB domain-containing protein</fullName>
    </recommendedName>
</protein>
<dbReference type="Proteomes" id="UP001066276">
    <property type="component" value="Chromosome 1_2"/>
</dbReference>
<evidence type="ECO:0000313" key="4">
    <source>
        <dbReference type="Proteomes" id="UP001066276"/>
    </source>
</evidence>
<dbReference type="Pfam" id="PF02174">
    <property type="entry name" value="IRS"/>
    <property type="match status" value="1"/>
</dbReference>
<dbReference type="GO" id="GO:0007169">
    <property type="term" value="P:cell surface receptor protein tyrosine kinase signaling pathway"/>
    <property type="evidence" value="ECO:0007669"/>
    <property type="project" value="TreeGrafter"/>
</dbReference>
<feature type="compositionally biased region" description="Basic and acidic residues" evidence="1">
    <location>
        <begin position="392"/>
        <end position="406"/>
    </location>
</feature>
<dbReference type="AlphaFoldDB" id="A0AAV7WJE7"/>
<dbReference type="PANTHER" id="PTHR21258">
    <property type="entry name" value="DOCKING PROTEIN RELATED"/>
    <property type="match status" value="1"/>
</dbReference>
<feature type="region of interest" description="Disordered" evidence="1">
    <location>
        <begin position="139"/>
        <end position="159"/>
    </location>
</feature>
<dbReference type="EMBL" id="JANPWB010000002">
    <property type="protein sequence ID" value="KAJ1212154.1"/>
    <property type="molecule type" value="Genomic_DNA"/>
</dbReference>
<sequence>MFSFEAGRRCDSGPGNFTFETKQGNEIFLIVESSIKEQKAQADENRQSYSSLDADCPMLMQIRNTIAESVTENNATTTDEELPGDTANTDITSGDTIRTWPINKVGSNEALFVKKEVKLKSLEEREAVKMLKGRVLPEPPVPTAKPTVLNTPPRSPLHKVPKSLLENLEDPTIVYSEPKDSMRFHKPSFDNLYSDPVDSVASGAGKVATLVRPNAMPEEGMLGPLYADLYEQVDLAMLNPPPDVKGKVPKANHIYDEPEGRARPPAPIPTSSLATLKIYDEAILSQDAWKTQAIDEKLGYEYPYNPSTDDYSVPLSQPLNQKPKAKPKGPKPVPAPKPQVTKFGDQGMSGRAPWGTHNVNNSNSSSLVSDAVYSRVIKPGRGQGAAVSPSSDQREGGQEHSVDEQRSTSIYEDLGEL</sequence>
<feature type="compositionally biased region" description="Low complexity" evidence="1">
    <location>
        <begin position="358"/>
        <end position="367"/>
    </location>
</feature>
<evidence type="ECO:0000313" key="3">
    <source>
        <dbReference type="EMBL" id="KAJ1212154.1"/>
    </source>
</evidence>
<name>A0AAV7WJE7_PLEWA</name>
<accession>A0AAV7WJE7</accession>
<dbReference type="SUPFAM" id="SSF50729">
    <property type="entry name" value="PH domain-like"/>
    <property type="match status" value="1"/>
</dbReference>
<feature type="compositionally biased region" description="Polar residues" evidence="1">
    <location>
        <begin position="309"/>
        <end position="320"/>
    </location>
</feature>
<dbReference type="GO" id="GO:0043410">
    <property type="term" value="P:positive regulation of MAPK cascade"/>
    <property type="evidence" value="ECO:0007669"/>
    <property type="project" value="TreeGrafter"/>
</dbReference>
<dbReference type="InterPro" id="IPR011993">
    <property type="entry name" value="PH-like_dom_sf"/>
</dbReference>
<dbReference type="PANTHER" id="PTHR21258:SF46">
    <property type="entry name" value="DOCKING PROTEIN 1"/>
    <property type="match status" value="1"/>
</dbReference>
<dbReference type="GO" id="GO:0005737">
    <property type="term" value="C:cytoplasm"/>
    <property type="evidence" value="ECO:0007669"/>
    <property type="project" value="TreeGrafter"/>
</dbReference>
<dbReference type="GO" id="GO:0007265">
    <property type="term" value="P:Ras protein signal transduction"/>
    <property type="evidence" value="ECO:0007669"/>
    <property type="project" value="TreeGrafter"/>
</dbReference>